<gene>
    <name evidence="1" type="ORF">ACFFTP_08075</name>
</gene>
<evidence type="ECO:0000313" key="1">
    <source>
        <dbReference type="EMBL" id="MFB9554153.1"/>
    </source>
</evidence>
<dbReference type="InterPro" id="IPR010662">
    <property type="entry name" value="RBBP9/YdeN"/>
</dbReference>
<organism evidence="1 2">
    <name type="scientific">Streptomyces roseoviridis</name>
    <dbReference type="NCBI Taxonomy" id="67361"/>
    <lineage>
        <taxon>Bacteria</taxon>
        <taxon>Bacillati</taxon>
        <taxon>Actinomycetota</taxon>
        <taxon>Actinomycetes</taxon>
        <taxon>Kitasatosporales</taxon>
        <taxon>Streptomycetaceae</taxon>
        <taxon>Streptomyces</taxon>
    </lineage>
</organism>
<dbReference type="Proteomes" id="UP001589716">
    <property type="component" value="Unassembled WGS sequence"/>
</dbReference>
<name>A0ABV5QMP7_9ACTN</name>
<accession>A0ABV5QMP7</accession>
<dbReference type="EMBL" id="JBHMCT010000007">
    <property type="protein sequence ID" value="MFB9554153.1"/>
    <property type="molecule type" value="Genomic_DNA"/>
</dbReference>
<keyword evidence="1" id="KW-0378">Hydrolase</keyword>
<evidence type="ECO:0000313" key="2">
    <source>
        <dbReference type="Proteomes" id="UP001589716"/>
    </source>
</evidence>
<proteinExistence type="predicted"/>
<dbReference type="RefSeq" id="WP_345486778.1">
    <property type="nucleotide sequence ID" value="NZ_BAAAWU010000001.1"/>
</dbReference>
<sequence>MTTYLVLHGFQNHRPPGHWQHWLAGELRARGHEVRYPQLPQADAPVLDEWLDALEEHGKRPADGELVVLAHSLSVLLWLRAGARRPEADRVLLVAPPSPAVTASIPEIAAFADGLDLTERGVRARLVYGDGDPYCPEGADVHYGLPLGLDLDHVPGGGHLNPEHGGYGPWPAVLAWCENPATRLTPRG</sequence>
<comment type="caution">
    <text evidence="1">The sequence shown here is derived from an EMBL/GenBank/DDBJ whole genome shotgun (WGS) entry which is preliminary data.</text>
</comment>
<reference evidence="1 2" key="1">
    <citation type="submission" date="2024-09" db="EMBL/GenBank/DDBJ databases">
        <authorList>
            <person name="Sun Q."/>
            <person name="Mori K."/>
        </authorList>
    </citation>
    <scope>NUCLEOTIDE SEQUENCE [LARGE SCALE GENOMIC DNA]</scope>
    <source>
        <strain evidence="1 2">JCM 4414</strain>
    </source>
</reference>
<dbReference type="InterPro" id="IPR029058">
    <property type="entry name" value="AB_hydrolase_fold"/>
</dbReference>
<dbReference type="SUPFAM" id="SSF53474">
    <property type="entry name" value="alpha/beta-Hydrolases"/>
    <property type="match status" value="1"/>
</dbReference>
<dbReference type="Pfam" id="PF06821">
    <property type="entry name" value="Ser_hydrolase"/>
    <property type="match status" value="1"/>
</dbReference>
<dbReference type="Gene3D" id="3.40.50.1820">
    <property type="entry name" value="alpha/beta hydrolase"/>
    <property type="match status" value="1"/>
</dbReference>
<keyword evidence="2" id="KW-1185">Reference proteome</keyword>
<dbReference type="GO" id="GO:0016787">
    <property type="term" value="F:hydrolase activity"/>
    <property type="evidence" value="ECO:0007669"/>
    <property type="project" value="UniProtKB-KW"/>
</dbReference>
<protein>
    <submittedName>
        <fullName evidence="1">RBBP9/YdeN family alpha/beta hydrolase</fullName>
    </submittedName>
</protein>